<gene>
    <name evidence="10" type="ORF">FXN61_17775</name>
</gene>
<dbReference type="RefSeq" id="WP_167975229.1">
    <property type="nucleotide sequence ID" value="NZ_VSRL01000057.1"/>
</dbReference>
<evidence type="ECO:0000313" key="11">
    <source>
        <dbReference type="Proteomes" id="UP001515943"/>
    </source>
</evidence>
<accession>A0ABX1FIZ7</accession>
<dbReference type="SUPFAM" id="SSF50370">
    <property type="entry name" value="Ricin B-like lectins"/>
    <property type="match status" value="2"/>
</dbReference>
<evidence type="ECO:0000256" key="5">
    <source>
        <dbReference type="ARBA" id="ARBA00023136"/>
    </source>
</evidence>
<evidence type="ECO:0000256" key="6">
    <source>
        <dbReference type="ARBA" id="ARBA00023139"/>
    </source>
</evidence>
<keyword evidence="7" id="KW-0998">Cell outer membrane</keyword>
<evidence type="ECO:0000256" key="3">
    <source>
        <dbReference type="ARBA" id="ARBA00022729"/>
    </source>
</evidence>
<dbReference type="InterPro" id="IPR035992">
    <property type="entry name" value="Ricin_B-like_lectins"/>
</dbReference>
<comment type="caution">
    <text evidence="10">The sequence shown here is derived from an EMBL/GenBank/DDBJ whole genome shotgun (WGS) entry which is preliminary data.</text>
</comment>
<dbReference type="Proteomes" id="UP001515943">
    <property type="component" value="Unassembled WGS sequence"/>
</dbReference>
<feature type="chain" id="PRO_5046325211" description="Ricin-type beta-trefoil lectin domain-containing protein" evidence="9">
    <location>
        <begin position="26"/>
        <end position="296"/>
    </location>
</feature>
<dbReference type="PROSITE" id="PS50231">
    <property type="entry name" value="RICIN_B_LECTIN"/>
    <property type="match status" value="1"/>
</dbReference>
<protein>
    <recommendedName>
        <fullName evidence="12">Ricin-type beta-trefoil lectin domain-containing protein</fullName>
    </recommendedName>
</protein>
<organism evidence="10 11">
    <name type="scientific">Lentzea indica</name>
    <dbReference type="NCBI Taxonomy" id="2604800"/>
    <lineage>
        <taxon>Bacteria</taxon>
        <taxon>Bacillati</taxon>
        <taxon>Actinomycetota</taxon>
        <taxon>Actinomycetes</taxon>
        <taxon>Pseudonocardiales</taxon>
        <taxon>Pseudonocardiaceae</taxon>
        <taxon>Lentzea</taxon>
    </lineage>
</organism>
<comment type="subcellular location">
    <subcellularLocation>
        <location evidence="1">Cell outer membrane</location>
        <topology evidence="1">Lipid-anchor</topology>
    </subcellularLocation>
</comment>
<dbReference type="CDD" id="cd00161">
    <property type="entry name" value="beta-trefoil_Ricin-like"/>
    <property type="match status" value="1"/>
</dbReference>
<evidence type="ECO:0008006" key="12">
    <source>
        <dbReference type="Google" id="ProtNLM"/>
    </source>
</evidence>
<evidence type="ECO:0000256" key="9">
    <source>
        <dbReference type="SAM" id="SignalP"/>
    </source>
</evidence>
<reference evidence="10 11" key="1">
    <citation type="submission" date="2019-08" db="EMBL/GenBank/DDBJ databases">
        <title>Lentzea from Indian Himalayas.</title>
        <authorList>
            <person name="Mandal S."/>
            <person name="Mallick Gupta A."/>
            <person name="Maiti P.K."/>
            <person name="Sarkar J."/>
            <person name="Mandal S."/>
        </authorList>
    </citation>
    <scope>NUCLEOTIDE SEQUENCE [LARGE SCALE GENOMIC DNA]</scope>
    <source>
        <strain evidence="10 11">PSKA42</strain>
    </source>
</reference>
<evidence type="ECO:0000256" key="1">
    <source>
        <dbReference type="ARBA" id="ARBA00004459"/>
    </source>
</evidence>
<feature type="signal peptide" evidence="9">
    <location>
        <begin position="1"/>
        <end position="25"/>
    </location>
</feature>
<keyword evidence="3 9" id="KW-0732">Signal</keyword>
<dbReference type="Gene3D" id="2.80.10.50">
    <property type="match status" value="2"/>
</dbReference>
<evidence type="ECO:0000313" key="10">
    <source>
        <dbReference type="EMBL" id="NKE58567.1"/>
    </source>
</evidence>
<keyword evidence="5" id="KW-0472">Membrane</keyword>
<evidence type="ECO:0000256" key="4">
    <source>
        <dbReference type="ARBA" id="ARBA00023026"/>
    </source>
</evidence>
<keyword evidence="11" id="KW-1185">Reference proteome</keyword>
<keyword evidence="6" id="KW-0564">Palmitate</keyword>
<name>A0ABX1FIZ7_9PSEU</name>
<evidence type="ECO:0000256" key="7">
    <source>
        <dbReference type="ARBA" id="ARBA00023237"/>
    </source>
</evidence>
<dbReference type="EMBL" id="VSRL01000057">
    <property type="protein sequence ID" value="NKE58567.1"/>
    <property type="molecule type" value="Genomic_DNA"/>
</dbReference>
<keyword evidence="2" id="KW-0800">Toxin</keyword>
<proteinExistence type="predicted"/>
<keyword evidence="8" id="KW-0449">Lipoprotein</keyword>
<keyword evidence="4" id="KW-0843">Virulence</keyword>
<dbReference type="InterPro" id="IPR003558">
    <property type="entry name" value="CDtoxinA/C"/>
</dbReference>
<evidence type="ECO:0000256" key="2">
    <source>
        <dbReference type="ARBA" id="ARBA00022656"/>
    </source>
</evidence>
<sequence>MGMKMLSVALAAIALGAVTVAPASAATGNDIVEIKNVAYGECLQAGQEPHASPVVVACSGASSQRWEVIPVDGGRQLLRNLASRECLSEMFAAYYCDDQGVDEFAAVLPHASGAVRIKFGDGDRYLTGFTWSDGRRDAWYPSFREHDEQLWQVRNVGTTPPPADTAGQVVRIRAVNFVEHGCISLTSGTRLVPVPCADTPEQKFQRVELGDGRTAFRSVVNDKCVAVRETQPMDLEVVSDCAPDNVRQQWSIEPTRTGAARIRQAAGDQLLTPGSGWVFLYPRQSYTWQLWELLPA</sequence>
<dbReference type="Pfam" id="PF03498">
    <property type="entry name" value="CDtoxinA"/>
    <property type="match status" value="1"/>
</dbReference>
<evidence type="ECO:0000256" key="8">
    <source>
        <dbReference type="ARBA" id="ARBA00023288"/>
    </source>
</evidence>